<feature type="transmembrane region" description="Helical" evidence="8">
    <location>
        <begin position="58"/>
        <end position="77"/>
    </location>
</feature>
<dbReference type="PANTHER" id="PTHR33908:SF11">
    <property type="entry name" value="MEMBRANE PROTEIN"/>
    <property type="match status" value="1"/>
</dbReference>
<feature type="transmembrane region" description="Helical" evidence="8">
    <location>
        <begin position="175"/>
        <end position="196"/>
    </location>
</feature>
<evidence type="ECO:0000256" key="8">
    <source>
        <dbReference type="SAM" id="Phobius"/>
    </source>
</evidence>
<evidence type="ECO:0000256" key="7">
    <source>
        <dbReference type="ARBA" id="ARBA00023136"/>
    </source>
</evidence>
<comment type="subcellular location">
    <subcellularLocation>
        <location evidence="1">Cell membrane</location>
        <topology evidence="1">Multi-pass membrane protein</topology>
    </subcellularLocation>
</comment>
<dbReference type="InterPro" id="IPR050297">
    <property type="entry name" value="LipidA_mod_glycosyltrf_83"/>
</dbReference>
<feature type="transmembrane region" description="Helical" evidence="8">
    <location>
        <begin position="299"/>
        <end position="318"/>
    </location>
</feature>
<evidence type="ECO:0000256" key="5">
    <source>
        <dbReference type="ARBA" id="ARBA00022692"/>
    </source>
</evidence>
<feature type="transmembrane region" description="Helical" evidence="8">
    <location>
        <begin position="330"/>
        <end position="351"/>
    </location>
</feature>
<gene>
    <name evidence="9" type="ORF">GGQ63_003994</name>
</gene>
<feature type="transmembrane region" description="Helical" evidence="8">
    <location>
        <begin position="268"/>
        <end position="287"/>
    </location>
</feature>
<keyword evidence="5 8" id="KW-0812">Transmembrane</keyword>
<feature type="transmembrane region" description="Helical" evidence="8">
    <location>
        <begin position="216"/>
        <end position="234"/>
    </location>
</feature>
<keyword evidence="2" id="KW-1003">Cell membrane</keyword>
<protein>
    <recommendedName>
        <fullName evidence="11">Glycosyltransferase RgtA/B/C/D-like domain-containing protein</fullName>
    </recommendedName>
</protein>
<evidence type="ECO:0000256" key="6">
    <source>
        <dbReference type="ARBA" id="ARBA00022989"/>
    </source>
</evidence>
<feature type="transmembrane region" description="Helical" evidence="8">
    <location>
        <begin position="240"/>
        <end position="261"/>
    </location>
</feature>
<evidence type="ECO:0000256" key="3">
    <source>
        <dbReference type="ARBA" id="ARBA00022676"/>
    </source>
</evidence>
<reference evidence="9 10" key="1">
    <citation type="submission" date="2020-08" db="EMBL/GenBank/DDBJ databases">
        <title>Genomic Encyclopedia of Type Strains, Phase IV (KMG-IV): sequencing the most valuable type-strain genomes for metagenomic binning, comparative biology and taxonomic classification.</title>
        <authorList>
            <person name="Goeker M."/>
        </authorList>
    </citation>
    <scope>NUCLEOTIDE SEQUENCE [LARGE SCALE GENOMIC DNA]</scope>
    <source>
        <strain evidence="9 10">DSM 16268</strain>
    </source>
</reference>
<dbReference type="Proteomes" id="UP000523821">
    <property type="component" value="Unassembled WGS sequence"/>
</dbReference>
<keyword evidence="6 8" id="KW-1133">Transmembrane helix</keyword>
<keyword evidence="3" id="KW-0328">Glycosyltransferase</keyword>
<evidence type="ECO:0000313" key="10">
    <source>
        <dbReference type="Proteomes" id="UP000523821"/>
    </source>
</evidence>
<accession>A0A7W9L3U0</accession>
<feature type="transmembrane region" description="Helical" evidence="8">
    <location>
        <begin position="112"/>
        <end position="128"/>
    </location>
</feature>
<keyword evidence="4" id="KW-0808">Transferase</keyword>
<proteinExistence type="predicted"/>
<keyword evidence="7 8" id="KW-0472">Membrane</keyword>
<dbReference type="RefSeq" id="WP_183858334.1">
    <property type="nucleotide sequence ID" value="NZ_JACHOO010000011.1"/>
</dbReference>
<dbReference type="AlphaFoldDB" id="A0A7W9L3U0"/>
<feature type="transmembrane region" description="Helical" evidence="8">
    <location>
        <begin position="34"/>
        <end position="52"/>
    </location>
</feature>
<dbReference type="GO" id="GO:0005886">
    <property type="term" value="C:plasma membrane"/>
    <property type="evidence" value="ECO:0007669"/>
    <property type="project" value="UniProtKB-SubCell"/>
</dbReference>
<evidence type="ECO:0000256" key="2">
    <source>
        <dbReference type="ARBA" id="ARBA00022475"/>
    </source>
</evidence>
<feature type="transmembrane region" description="Helical" evidence="8">
    <location>
        <begin position="135"/>
        <end position="155"/>
    </location>
</feature>
<evidence type="ECO:0000256" key="1">
    <source>
        <dbReference type="ARBA" id="ARBA00004651"/>
    </source>
</evidence>
<dbReference type="PANTHER" id="PTHR33908">
    <property type="entry name" value="MANNOSYLTRANSFERASE YKCB-RELATED"/>
    <property type="match status" value="1"/>
</dbReference>
<keyword evidence="10" id="KW-1185">Reference proteome</keyword>
<sequence>MNITPDSLSYLYAARGAFTPEGMLALYGPPGMRLTLFPPLYPLMIAIVGLVAPSLEAAAALVNLAAFAGCVVLFALAAGRAGLSPRATALVTALIFVNPFVQMLFTHVWSEGLYLFLLLSLVYVFFRLPEIGPGLAGVVTGLLVGAAFLTRYHGLSLIPPTCLALASRPGLSVRAGIRSLLWFGLIATSIVVIVILTNLRIDGTAFGPRPPTDDTLALALGQTANTFGAFILPFGRFAVAWSAVGAVGLILAAAMILRGLLRQYREPFFVGAAAIAFFHILTLIYTQVSTAIDPISFRLLGPAVPILFLLCASEISVGTRSSGAAPGRKIVAAGASAIYLALLVGACLRAAENGPAGFKLSLTEPPEIPQLCRSGTWPIYSNWPGYLRFLGLADNAKPPPRQAYYRRAERADDWDEFKDSLKAGGGCIVWVEAAPGPLPPPEVILGGAPEGITIYLLSANEGLSVAMIEPP</sequence>
<name>A0A7W9L3U0_9HYPH</name>
<evidence type="ECO:0000256" key="4">
    <source>
        <dbReference type="ARBA" id="ARBA00022679"/>
    </source>
</evidence>
<evidence type="ECO:0008006" key="11">
    <source>
        <dbReference type="Google" id="ProtNLM"/>
    </source>
</evidence>
<dbReference type="GO" id="GO:0016763">
    <property type="term" value="F:pentosyltransferase activity"/>
    <property type="evidence" value="ECO:0007669"/>
    <property type="project" value="TreeGrafter"/>
</dbReference>
<evidence type="ECO:0000313" key="9">
    <source>
        <dbReference type="EMBL" id="MBB5754897.1"/>
    </source>
</evidence>
<dbReference type="EMBL" id="JACHOO010000011">
    <property type="protein sequence ID" value="MBB5754897.1"/>
    <property type="molecule type" value="Genomic_DNA"/>
</dbReference>
<dbReference type="GO" id="GO:0009103">
    <property type="term" value="P:lipopolysaccharide biosynthetic process"/>
    <property type="evidence" value="ECO:0007669"/>
    <property type="project" value="UniProtKB-ARBA"/>
</dbReference>
<comment type="caution">
    <text evidence="9">The sequence shown here is derived from an EMBL/GenBank/DDBJ whole genome shotgun (WGS) entry which is preliminary data.</text>
</comment>
<organism evidence="9 10">
    <name type="scientific">Prosthecomicrobium pneumaticum</name>
    <dbReference type="NCBI Taxonomy" id="81895"/>
    <lineage>
        <taxon>Bacteria</taxon>
        <taxon>Pseudomonadati</taxon>
        <taxon>Pseudomonadota</taxon>
        <taxon>Alphaproteobacteria</taxon>
        <taxon>Hyphomicrobiales</taxon>
        <taxon>Kaistiaceae</taxon>
        <taxon>Prosthecomicrobium</taxon>
    </lineage>
</organism>